<dbReference type="AlphaFoldDB" id="A0A9P6AIQ9"/>
<sequence length="292" mass="29596">MEAKLKSLKVPELKSLLSKASLPVSGKKEDLIARIIASPVASAAFQSPNVPNSGNTAPATTGPASVDDDLLKPPEEFDWGATPDVESATAPANETTAPALTTTASASSPPAAKTAAAPRSAITTKVAPTPTAAIKAPSNPVPAANPTSVTTSTVTGAVDSTAPAAKTAATTVPVDDEMAKRQARAERFGIPLVEPKKVIPKAVPKVATVPSTTAGAAETEAKKAARAARFQSAQSSKPTPATTIGHRPVGASKAAVGPIDPIEEEKKRKRAERFAIKTGDTGAPPEKKVKAS</sequence>
<keyword evidence="6" id="KW-1185">Reference proteome</keyword>
<dbReference type="InterPro" id="IPR036361">
    <property type="entry name" value="SAP_dom_sf"/>
</dbReference>
<comment type="caution">
    <text evidence="5">The sequence shown here is derived from an EMBL/GenBank/DDBJ whole genome shotgun (WGS) entry which is preliminary data.</text>
</comment>
<evidence type="ECO:0000313" key="5">
    <source>
        <dbReference type="EMBL" id="KAF9506600.1"/>
    </source>
</evidence>
<feature type="compositionally biased region" description="Low complexity" evidence="3">
    <location>
        <begin position="147"/>
        <end position="156"/>
    </location>
</feature>
<evidence type="ECO:0000256" key="3">
    <source>
        <dbReference type="SAM" id="MobiDB-lite"/>
    </source>
</evidence>
<evidence type="ECO:0000256" key="1">
    <source>
        <dbReference type="ARBA" id="ARBA00022553"/>
    </source>
</evidence>
<dbReference type="InterPro" id="IPR003034">
    <property type="entry name" value="SAP_dom"/>
</dbReference>
<dbReference type="SUPFAM" id="SSF68906">
    <property type="entry name" value="SAP domain"/>
    <property type="match status" value="1"/>
</dbReference>
<dbReference type="GO" id="GO:0005634">
    <property type="term" value="C:nucleus"/>
    <property type="evidence" value="ECO:0007669"/>
    <property type="project" value="TreeGrafter"/>
</dbReference>
<proteinExistence type="inferred from homology"/>
<feature type="compositionally biased region" description="Polar residues" evidence="3">
    <location>
        <begin position="44"/>
        <end position="63"/>
    </location>
</feature>
<dbReference type="PANTHER" id="PTHR46551">
    <property type="entry name" value="SAP DOMAIN-CONTAINING RIBONUCLEOPROTEIN"/>
    <property type="match status" value="1"/>
</dbReference>
<gene>
    <name evidence="5" type="ORF">BS47DRAFT_393103</name>
</gene>
<feature type="compositionally biased region" description="Low complexity" evidence="3">
    <location>
        <begin position="87"/>
        <end position="123"/>
    </location>
</feature>
<dbReference type="PROSITE" id="PS50800">
    <property type="entry name" value="SAP"/>
    <property type="match status" value="1"/>
</dbReference>
<comment type="similarity">
    <text evidence="2">Belongs to the SAP domain-containing ribonucleoprotein family.</text>
</comment>
<evidence type="ECO:0000256" key="2">
    <source>
        <dbReference type="ARBA" id="ARBA00046328"/>
    </source>
</evidence>
<name>A0A9P6AIQ9_9AGAM</name>
<protein>
    <recommendedName>
        <fullName evidence="4">SAP domain-containing protein</fullName>
    </recommendedName>
</protein>
<dbReference type="Pfam" id="PF02037">
    <property type="entry name" value="SAP"/>
    <property type="match status" value="1"/>
</dbReference>
<dbReference type="OrthoDB" id="445357at2759"/>
<reference evidence="5" key="1">
    <citation type="journal article" date="2020" name="Nat. Commun.">
        <title>Large-scale genome sequencing of mycorrhizal fungi provides insights into the early evolution of symbiotic traits.</title>
        <authorList>
            <person name="Miyauchi S."/>
            <person name="Kiss E."/>
            <person name="Kuo A."/>
            <person name="Drula E."/>
            <person name="Kohler A."/>
            <person name="Sanchez-Garcia M."/>
            <person name="Morin E."/>
            <person name="Andreopoulos B."/>
            <person name="Barry K.W."/>
            <person name="Bonito G."/>
            <person name="Buee M."/>
            <person name="Carver A."/>
            <person name="Chen C."/>
            <person name="Cichocki N."/>
            <person name="Clum A."/>
            <person name="Culley D."/>
            <person name="Crous P.W."/>
            <person name="Fauchery L."/>
            <person name="Girlanda M."/>
            <person name="Hayes R.D."/>
            <person name="Keri Z."/>
            <person name="LaButti K."/>
            <person name="Lipzen A."/>
            <person name="Lombard V."/>
            <person name="Magnuson J."/>
            <person name="Maillard F."/>
            <person name="Murat C."/>
            <person name="Nolan M."/>
            <person name="Ohm R.A."/>
            <person name="Pangilinan J."/>
            <person name="Pereira M.F."/>
            <person name="Perotto S."/>
            <person name="Peter M."/>
            <person name="Pfister S."/>
            <person name="Riley R."/>
            <person name="Sitrit Y."/>
            <person name="Stielow J.B."/>
            <person name="Szollosi G."/>
            <person name="Zifcakova L."/>
            <person name="Stursova M."/>
            <person name="Spatafora J.W."/>
            <person name="Tedersoo L."/>
            <person name="Vaario L.M."/>
            <person name="Yamada A."/>
            <person name="Yan M."/>
            <person name="Wang P."/>
            <person name="Xu J."/>
            <person name="Bruns T."/>
            <person name="Baldrian P."/>
            <person name="Vilgalys R."/>
            <person name="Dunand C."/>
            <person name="Henrissat B."/>
            <person name="Grigoriev I.V."/>
            <person name="Hibbett D."/>
            <person name="Nagy L.G."/>
            <person name="Martin F.M."/>
        </authorList>
    </citation>
    <scope>NUCLEOTIDE SEQUENCE</scope>
    <source>
        <strain evidence="5">UP504</strain>
    </source>
</reference>
<feature type="compositionally biased region" description="Polar residues" evidence="3">
    <location>
        <begin position="231"/>
        <end position="242"/>
    </location>
</feature>
<feature type="region of interest" description="Disordered" evidence="3">
    <location>
        <begin position="225"/>
        <end position="292"/>
    </location>
</feature>
<feature type="domain" description="SAP" evidence="4">
    <location>
        <begin position="5"/>
        <end position="39"/>
    </location>
</feature>
<dbReference type="Proteomes" id="UP000886523">
    <property type="component" value="Unassembled WGS sequence"/>
</dbReference>
<dbReference type="EMBL" id="MU129106">
    <property type="protein sequence ID" value="KAF9506600.1"/>
    <property type="molecule type" value="Genomic_DNA"/>
</dbReference>
<dbReference type="PANTHER" id="PTHR46551:SF1">
    <property type="entry name" value="SAP DOMAIN-CONTAINING RIBONUCLEOPROTEIN"/>
    <property type="match status" value="1"/>
</dbReference>
<dbReference type="SMART" id="SM00513">
    <property type="entry name" value="SAP"/>
    <property type="match status" value="1"/>
</dbReference>
<keyword evidence="1" id="KW-0597">Phosphoprotein</keyword>
<dbReference type="InterPro" id="IPR052240">
    <property type="entry name" value="SAP_domain_ribonucleoprotein"/>
</dbReference>
<evidence type="ECO:0000313" key="6">
    <source>
        <dbReference type="Proteomes" id="UP000886523"/>
    </source>
</evidence>
<evidence type="ECO:0000259" key="4">
    <source>
        <dbReference type="PROSITE" id="PS50800"/>
    </source>
</evidence>
<dbReference type="GO" id="GO:0016973">
    <property type="term" value="P:poly(A)+ mRNA export from nucleus"/>
    <property type="evidence" value="ECO:0007669"/>
    <property type="project" value="TreeGrafter"/>
</dbReference>
<feature type="region of interest" description="Disordered" evidence="3">
    <location>
        <begin position="43"/>
        <end position="156"/>
    </location>
</feature>
<dbReference type="Gene3D" id="1.10.720.30">
    <property type="entry name" value="SAP domain"/>
    <property type="match status" value="1"/>
</dbReference>
<accession>A0A9P6AIQ9</accession>
<organism evidence="5 6">
    <name type="scientific">Hydnum rufescens UP504</name>
    <dbReference type="NCBI Taxonomy" id="1448309"/>
    <lineage>
        <taxon>Eukaryota</taxon>
        <taxon>Fungi</taxon>
        <taxon>Dikarya</taxon>
        <taxon>Basidiomycota</taxon>
        <taxon>Agaricomycotina</taxon>
        <taxon>Agaricomycetes</taxon>
        <taxon>Cantharellales</taxon>
        <taxon>Hydnaceae</taxon>
        <taxon>Hydnum</taxon>
    </lineage>
</organism>